<keyword evidence="5 8" id="KW-0067">ATP-binding</keyword>
<dbReference type="Gene3D" id="3.40.50.300">
    <property type="entry name" value="P-loop containing nucleotide triphosphate hydrolases"/>
    <property type="match status" value="1"/>
</dbReference>
<comment type="similarity">
    <text evidence="1 8">Belongs to the cytidylate kinase family. Type 1 subfamily.</text>
</comment>
<dbReference type="GO" id="GO:0005524">
    <property type="term" value="F:ATP binding"/>
    <property type="evidence" value="ECO:0007669"/>
    <property type="project" value="UniProtKB-UniRule"/>
</dbReference>
<feature type="binding site" evidence="8">
    <location>
        <begin position="22"/>
        <end position="30"/>
    </location>
    <ligand>
        <name>ATP</name>
        <dbReference type="ChEBI" id="CHEBI:30616"/>
    </ligand>
</feature>
<dbReference type="GO" id="GO:0036431">
    <property type="term" value="F:dCMP kinase activity"/>
    <property type="evidence" value="ECO:0007669"/>
    <property type="project" value="InterPro"/>
</dbReference>
<dbReference type="InterPro" id="IPR003136">
    <property type="entry name" value="Cytidylate_kin"/>
</dbReference>
<comment type="catalytic activity">
    <reaction evidence="6 8">
        <text>dCMP + ATP = dCDP + ADP</text>
        <dbReference type="Rhea" id="RHEA:25094"/>
        <dbReference type="ChEBI" id="CHEBI:30616"/>
        <dbReference type="ChEBI" id="CHEBI:57566"/>
        <dbReference type="ChEBI" id="CHEBI:58593"/>
        <dbReference type="ChEBI" id="CHEBI:456216"/>
        <dbReference type="EC" id="2.7.4.25"/>
    </reaction>
</comment>
<dbReference type="CDD" id="cd02020">
    <property type="entry name" value="CMPK"/>
    <property type="match status" value="1"/>
</dbReference>
<evidence type="ECO:0000313" key="11">
    <source>
        <dbReference type="Proteomes" id="UP000186465"/>
    </source>
</evidence>
<keyword evidence="11" id="KW-1185">Reference proteome</keyword>
<dbReference type="Pfam" id="PF02224">
    <property type="entry name" value="Cytidylate_kin"/>
    <property type="match status" value="1"/>
</dbReference>
<dbReference type="GO" id="GO:0005737">
    <property type="term" value="C:cytoplasm"/>
    <property type="evidence" value="ECO:0007669"/>
    <property type="project" value="UniProtKB-SubCell"/>
</dbReference>
<evidence type="ECO:0000256" key="1">
    <source>
        <dbReference type="ARBA" id="ARBA00009427"/>
    </source>
</evidence>
<evidence type="ECO:0000256" key="2">
    <source>
        <dbReference type="ARBA" id="ARBA00022679"/>
    </source>
</evidence>
<dbReference type="SUPFAM" id="SSF52540">
    <property type="entry name" value="P-loop containing nucleoside triphosphate hydrolases"/>
    <property type="match status" value="1"/>
</dbReference>
<protein>
    <recommendedName>
        <fullName evidence="8">Cytidylate kinase</fullName>
        <shortName evidence="8">CK</shortName>
        <ecNumber evidence="8">2.7.4.25</ecNumber>
    </recommendedName>
    <alternativeName>
        <fullName evidence="8">Cytidine monophosphate kinase</fullName>
        <shortName evidence="8">CMP kinase</shortName>
    </alternativeName>
</protein>
<sequence length="241" mass="25622">MERIMLTENEPDFAGLVIAMDGPAGSGKSTVAKRVSDTLGLDYLDTGSMYRAATVRLQELGIDLHNSDACTAAVGKMRFAPAHDPYSGQILVDGKDVQSLIRTEEVSAVVSFVATNLAIRKIMVAAQQQIISDSVSQGRGIVAEGRDITTVVAPEAPVRVVVTASPETRLARRAGELGTSAQAESVRDAVLRRDRDDATVAQFEEPAEGVVLLDTTDLSIEEATAEIVKLAIVAKNDQLSD</sequence>
<evidence type="ECO:0000256" key="4">
    <source>
        <dbReference type="ARBA" id="ARBA00022777"/>
    </source>
</evidence>
<name>A0A1Q5PQT5_9ACTO</name>
<keyword evidence="2 8" id="KW-0808">Transferase</keyword>
<evidence type="ECO:0000256" key="5">
    <source>
        <dbReference type="ARBA" id="ARBA00022840"/>
    </source>
</evidence>
<dbReference type="EMBL" id="MPDM01000003">
    <property type="protein sequence ID" value="OKL49981.1"/>
    <property type="molecule type" value="Genomic_DNA"/>
</dbReference>
<evidence type="ECO:0000256" key="8">
    <source>
        <dbReference type="HAMAP-Rule" id="MF_00238"/>
    </source>
</evidence>
<dbReference type="Proteomes" id="UP000186465">
    <property type="component" value="Unassembled WGS sequence"/>
</dbReference>
<dbReference type="EC" id="2.7.4.25" evidence="8"/>
<evidence type="ECO:0000259" key="9">
    <source>
        <dbReference type="Pfam" id="PF02224"/>
    </source>
</evidence>
<feature type="domain" description="Cytidylate kinase" evidence="9">
    <location>
        <begin position="18"/>
        <end position="230"/>
    </location>
</feature>
<accession>A0A1Q5PQT5</accession>
<dbReference type="AlphaFoldDB" id="A0A1Q5PQT5"/>
<keyword evidence="8" id="KW-0963">Cytoplasm</keyword>
<comment type="caution">
    <text evidence="10">The sequence shown here is derived from an EMBL/GenBank/DDBJ whole genome shotgun (WGS) entry which is preliminary data.</text>
</comment>
<keyword evidence="3 8" id="KW-0547">Nucleotide-binding</keyword>
<evidence type="ECO:0000256" key="6">
    <source>
        <dbReference type="ARBA" id="ARBA00047615"/>
    </source>
</evidence>
<organism evidence="10 11">
    <name type="scientific">Boudabousia marimammalium</name>
    <dbReference type="NCBI Taxonomy" id="156892"/>
    <lineage>
        <taxon>Bacteria</taxon>
        <taxon>Bacillati</taxon>
        <taxon>Actinomycetota</taxon>
        <taxon>Actinomycetes</taxon>
        <taxon>Actinomycetales</taxon>
        <taxon>Actinomycetaceae</taxon>
        <taxon>Boudabousia</taxon>
    </lineage>
</organism>
<dbReference type="InterPro" id="IPR011994">
    <property type="entry name" value="Cytidylate_kinase_dom"/>
</dbReference>
<dbReference type="STRING" id="156892.BM477_03545"/>
<dbReference type="NCBIfam" id="TIGR00017">
    <property type="entry name" value="cmk"/>
    <property type="match status" value="1"/>
</dbReference>
<gene>
    <name evidence="8" type="primary">cmk</name>
    <name evidence="10" type="ORF">BM477_03545</name>
</gene>
<reference evidence="11" key="1">
    <citation type="submission" date="2016-11" db="EMBL/GenBank/DDBJ databases">
        <title>Actinomyces gypaetusis sp. nov. isolated from Gypaetus barbatus in Qinghai Tibet Plateau China.</title>
        <authorList>
            <person name="Meng X."/>
        </authorList>
    </citation>
    <scope>NUCLEOTIDE SEQUENCE [LARGE SCALE GENOMIC DNA]</scope>
    <source>
        <strain evidence="11">DSM 15383</strain>
    </source>
</reference>
<evidence type="ECO:0000256" key="7">
    <source>
        <dbReference type="ARBA" id="ARBA00048478"/>
    </source>
</evidence>
<proteinExistence type="inferred from homology"/>
<comment type="catalytic activity">
    <reaction evidence="7 8">
        <text>CMP + ATP = CDP + ADP</text>
        <dbReference type="Rhea" id="RHEA:11600"/>
        <dbReference type="ChEBI" id="CHEBI:30616"/>
        <dbReference type="ChEBI" id="CHEBI:58069"/>
        <dbReference type="ChEBI" id="CHEBI:60377"/>
        <dbReference type="ChEBI" id="CHEBI:456216"/>
        <dbReference type="EC" id="2.7.4.25"/>
    </reaction>
</comment>
<evidence type="ECO:0000256" key="3">
    <source>
        <dbReference type="ARBA" id="ARBA00022741"/>
    </source>
</evidence>
<comment type="subcellular location">
    <subcellularLocation>
        <location evidence="8">Cytoplasm</location>
    </subcellularLocation>
</comment>
<evidence type="ECO:0000313" key="10">
    <source>
        <dbReference type="EMBL" id="OKL49981.1"/>
    </source>
</evidence>
<keyword evidence="4 8" id="KW-0418">Kinase</keyword>
<dbReference type="GO" id="GO:0006220">
    <property type="term" value="P:pyrimidine nucleotide metabolic process"/>
    <property type="evidence" value="ECO:0007669"/>
    <property type="project" value="UniProtKB-UniRule"/>
</dbReference>
<dbReference type="GO" id="GO:0036430">
    <property type="term" value="F:CMP kinase activity"/>
    <property type="evidence" value="ECO:0007669"/>
    <property type="project" value="RHEA"/>
</dbReference>
<dbReference type="HAMAP" id="MF_00238">
    <property type="entry name" value="Cytidyl_kinase_type1"/>
    <property type="match status" value="1"/>
</dbReference>
<dbReference type="InterPro" id="IPR027417">
    <property type="entry name" value="P-loop_NTPase"/>
</dbReference>